<dbReference type="RefSeq" id="WP_245700844.1">
    <property type="nucleotide sequence ID" value="NZ_FMYH01000001.1"/>
</dbReference>
<dbReference type="Proteomes" id="UP000199039">
    <property type="component" value="Unassembled WGS sequence"/>
</dbReference>
<evidence type="ECO:0000259" key="8">
    <source>
        <dbReference type="PROSITE" id="PS50885"/>
    </source>
</evidence>
<gene>
    <name evidence="9" type="ORF">SAMN05216410_0864</name>
</gene>
<dbReference type="GO" id="GO:0007165">
    <property type="term" value="P:signal transduction"/>
    <property type="evidence" value="ECO:0007669"/>
    <property type="project" value="UniProtKB-KW"/>
</dbReference>
<dbReference type="AlphaFoldDB" id="A0A1G6HA23"/>
<dbReference type="SMART" id="SM00283">
    <property type="entry name" value="MA"/>
    <property type="match status" value="1"/>
</dbReference>
<dbReference type="PANTHER" id="PTHR32089:SF112">
    <property type="entry name" value="LYSOZYME-LIKE PROTEIN-RELATED"/>
    <property type="match status" value="1"/>
</dbReference>
<organism evidence="9 10">
    <name type="scientific">Sanguibacter gelidistatuariae</name>
    <dbReference type="NCBI Taxonomy" id="1814289"/>
    <lineage>
        <taxon>Bacteria</taxon>
        <taxon>Bacillati</taxon>
        <taxon>Actinomycetota</taxon>
        <taxon>Actinomycetes</taxon>
        <taxon>Micrococcales</taxon>
        <taxon>Sanguibacteraceae</taxon>
        <taxon>Sanguibacter</taxon>
    </lineage>
</organism>
<accession>A0A1G6HA23</accession>
<dbReference type="Pfam" id="PF00015">
    <property type="entry name" value="MCPsignal"/>
    <property type="match status" value="1"/>
</dbReference>
<proteinExistence type="inferred from homology"/>
<evidence type="ECO:0000313" key="10">
    <source>
        <dbReference type="Proteomes" id="UP000199039"/>
    </source>
</evidence>
<dbReference type="SMART" id="SM00304">
    <property type="entry name" value="HAMP"/>
    <property type="match status" value="2"/>
</dbReference>
<dbReference type="GO" id="GO:0016020">
    <property type="term" value="C:membrane"/>
    <property type="evidence" value="ECO:0007669"/>
    <property type="project" value="InterPro"/>
</dbReference>
<dbReference type="EMBL" id="FMYH01000001">
    <property type="protein sequence ID" value="SDB91137.1"/>
    <property type="molecule type" value="Genomic_DNA"/>
</dbReference>
<evidence type="ECO:0000259" key="7">
    <source>
        <dbReference type="PROSITE" id="PS50111"/>
    </source>
</evidence>
<feature type="domain" description="HAMP" evidence="8">
    <location>
        <begin position="232"/>
        <end position="284"/>
    </location>
</feature>
<evidence type="ECO:0000256" key="3">
    <source>
        <dbReference type="ARBA" id="ARBA00023224"/>
    </source>
</evidence>
<evidence type="ECO:0000256" key="6">
    <source>
        <dbReference type="SAM" id="Phobius"/>
    </source>
</evidence>
<feature type="domain" description="Methyl-accepting transducer" evidence="7">
    <location>
        <begin position="289"/>
        <end position="529"/>
    </location>
</feature>
<keyword evidence="6" id="KW-0472">Membrane</keyword>
<evidence type="ECO:0000256" key="1">
    <source>
        <dbReference type="ARBA" id="ARBA00022692"/>
    </source>
</evidence>
<dbReference type="CDD" id="cd06225">
    <property type="entry name" value="HAMP"/>
    <property type="match status" value="1"/>
</dbReference>
<keyword evidence="3 5" id="KW-0807">Transducer</keyword>
<keyword evidence="2 6" id="KW-1133">Transmembrane helix</keyword>
<dbReference type="InterPro" id="IPR004089">
    <property type="entry name" value="MCPsignal_dom"/>
</dbReference>
<dbReference type="SUPFAM" id="SSF58104">
    <property type="entry name" value="Methyl-accepting chemotaxis protein (MCP) signaling domain"/>
    <property type="match status" value="1"/>
</dbReference>
<dbReference type="Gene3D" id="1.10.287.950">
    <property type="entry name" value="Methyl-accepting chemotaxis protein"/>
    <property type="match status" value="1"/>
</dbReference>
<evidence type="ECO:0000313" key="9">
    <source>
        <dbReference type="EMBL" id="SDB91137.1"/>
    </source>
</evidence>
<dbReference type="PROSITE" id="PS50111">
    <property type="entry name" value="CHEMOTAXIS_TRANSDUC_2"/>
    <property type="match status" value="1"/>
</dbReference>
<dbReference type="PANTHER" id="PTHR32089">
    <property type="entry name" value="METHYL-ACCEPTING CHEMOTAXIS PROTEIN MCPB"/>
    <property type="match status" value="1"/>
</dbReference>
<dbReference type="PROSITE" id="PS50885">
    <property type="entry name" value="HAMP"/>
    <property type="match status" value="1"/>
</dbReference>
<feature type="transmembrane region" description="Helical" evidence="6">
    <location>
        <begin position="23"/>
        <end position="48"/>
    </location>
</feature>
<name>A0A1G6HA23_9MICO</name>
<evidence type="ECO:0000256" key="5">
    <source>
        <dbReference type="PROSITE-ProRule" id="PRU00284"/>
    </source>
</evidence>
<feature type="transmembrane region" description="Helical" evidence="6">
    <location>
        <begin position="213"/>
        <end position="235"/>
    </location>
</feature>
<evidence type="ECO:0000256" key="2">
    <source>
        <dbReference type="ARBA" id="ARBA00022989"/>
    </source>
</evidence>
<sequence>MKTTDSAPTTASTPSSWWRDRSIATRIGVTVALMGLGLGLVSGVALVGQERVKDIDDRVTAAVGVQMDVADAKYQLLWATNWQNITAWKSRVDGGAVAAAPDGDNVKTYRAAVVEFEKVFDIDQSLLTDEGRASLAVIAESWPEMAEYNEDILGLWADEELDAGDAVSTGEKWDIYFVLSGGMDELVTSVDARVDKLVTERESISSSTRTTTLVVALLAVLLGIALAVVTARGIMTGIRRVRDGLQRMALNDFGVRVPATSRDETGQMATALNEAAETVGGAFAAIGASADAVAAASTELKTTAAQIATSAEAASARSGAVSAAAGEVSGNVATVAAGAEQMGVSIREIAKNANDAARVATEAVAAAAAATSMVSRLGSSSAEIGDVVKVITSIAAQTNLLALNATIEAARAGEAGKGFAVVASEVKELAQETARATEDISRRVTTISSDTAGAVSAIAEISSIIASIDDFQTTIAAAVEEQTATTNEMSRSVSEAAGGSTDIALSITGVSDATATTTRALVNSRGAIVELADLATDLRSQVARFTY</sequence>
<dbReference type="InterPro" id="IPR003660">
    <property type="entry name" value="HAMP_dom"/>
</dbReference>
<comment type="similarity">
    <text evidence="4">Belongs to the methyl-accepting chemotaxis (MCP) protein family.</text>
</comment>
<keyword evidence="10" id="KW-1185">Reference proteome</keyword>
<keyword evidence="1 6" id="KW-0812">Transmembrane</keyword>
<protein>
    <submittedName>
        <fullName evidence="9">Methyl-accepting chemotaxis protein</fullName>
    </submittedName>
</protein>
<dbReference type="Pfam" id="PF00672">
    <property type="entry name" value="HAMP"/>
    <property type="match status" value="1"/>
</dbReference>
<reference evidence="9 10" key="1">
    <citation type="submission" date="2016-09" db="EMBL/GenBank/DDBJ databases">
        <authorList>
            <person name="Capua I."/>
            <person name="De Benedictis P."/>
            <person name="Joannis T."/>
            <person name="Lombin L.H."/>
            <person name="Cattoli G."/>
        </authorList>
    </citation>
    <scope>NUCLEOTIDE SEQUENCE [LARGE SCALE GENOMIC DNA]</scope>
    <source>
        <strain evidence="9 10">ISLP-3</strain>
    </source>
</reference>
<dbReference type="STRING" id="1814289.SAMN05216410_0864"/>
<evidence type="ECO:0000256" key="4">
    <source>
        <dbReference type="ARBA" id="ARBA00029447"/>
    </source>
</evidence>